<dbReference type="EMBL" id="JAIPUX010001211">
    <property type="protein sequence ID" value="KAH0625677.1"/>
    <property type="molecule type" value="Genomic_DNA"/>
</dbReference>
<comment type="similarity">
    <text evidence="1">Belongs to the gamma-glutamyltransferase family.</text>
</comment>
<protein>
    <submittedName>
        <fullName evidence="3">Uncharacterized protein</fullName>
    </submittedName>
</protein>
<dbReference type="InterPro" id="IPR043137">
    <property type="entry name" value="GGT_ssub_C"/>
</dbReference>
<keyword evidence="2" id="KW-0325">Glycoprotein</keyword>
<dbReference type="InterPro" id="IPR029055">
    <property type="entry name" value="Ntn_hydrolases_N"/>
</dbReference>
<organism evidence="3 4">
    <name type="scientific">Phrynosoma platyrhinos</name>
    <name type="common">Desert horned lizard</name>
    <dbReference type="NCBI Taxonomy" id="52577"/>
    <lineage>
        <taxon>Eukaryota</taxon>
        <taxon>Metazoa</taxon>
        <taxon>Chordata</taxon>
        <taxon>Craniata</taxon>
        <taxon>Vertebrata</taxon>
        <taxon>Euteleostomi</taxon>
        <taxon>Lepidosauria</taxon>
        <taxon>Squamata</taxon>
        <taxon>Bifurcata</taxon>
        <taxon>Unidentata</taxon>
        <taxon>Episquamata</taxon>
        <taxon>Toxicofera</taxon>
        <taxon>Iguania</taxon>
        <taxon>Phrynosomatidae</taxon>
        <taxon>Phrynosomatinae</taxon>
        <taxon>Phrynosoma</taxon>
    </lineage>
</organism>
<dbReference type="Gene3D" id="3.60.20.40">
    <property type="match status" value="1"/>
</dbReference>
<keyword evidence="4" id="KW-1185">Reference proteome</keyword>
<dbReference type="Pfam" id="PF01019">
    <property type="entry name" value="G_glu_transpept"/>
    <property type="match status" value="2"/>
</dbReference>
<dbReference type="PANTHER" id="PTHR11686:SF56">
    <property type="entry name" value="GLUTATHIONE HYDROLASE 1 PROENZYME-RELATED"/>
    <property type="match status" value="1"/>
</dbReference>
<name>A0ABQ7T7G4_PHRPL</name>
<evidence type="ECO:0000313" key="3">
    <source>
        <dbReference type="EMBL" id="KAH0625677.1"/>
    </source>
</evidence>
<reference evidence="3 4" key="1">
    <citation type="journal article" date="2022" name="Gigascience">
        <title>A chromosome-level genome assembly and annotation of the desert horned lizard, Phrynosoma platyrhinos, provides insight into chromosomal rearrangements among reptiles.</title>
        <authorList>
            <person name="Koochekian N."/>
            <person name="Ascanio A."/>
            <person name="Farleigh K."/>
            <person name="Card D.C."/>
            <person name="Schield D.R."/>
            <person name="Castoe T.A."/>
            <person name="Jezkova T."/>
        </authorList>
    </citation>
    <scope>NUCLEOTIDE SEQUENCE [LARGE SCALE GENOMIC DNA]</scope>
    <source>
        <strain evidence="3">NK-2021</strain>
    </source>
</reference>
<gene>
    <name evidence="3" type="ORF">JD844_015272</name>
</gene>
<dbReference type="SUPFAM" id="SSF56235">
    <property type="entry name" value="N-terminal nucleophile aminohydrolases (Ntn hydrolases)"/>
    <property type="match status" value="2"/>
</dbReference>
<evidence type="ECO:0000313" key="4">
    <source>
        <dbReference type="Proteomes" id="UP000826234"/>
    </source>
</evidence>
<dbReference type="Proteomes" id="UP000826234">
    <property type="component" value="Unassembled WGS sequence"/>
</dbReference>
<evidence type="ECO:0000256" key="2">
    <source>
        <dbReference type="ARBA" id="ARBA00023180"/>
    </source>
</evidence>
<sequence length="242" mass="26266">MTSESFAETLRSKITDATHEIGYYEPEYYSPDDAGTSHLAVVAADGSAVSVTSTINQYLCVEFTPTPRRFDRIAKILTAQLRRFLAFRRSFGSDVRSAASGIIFNDEMDDFSSPHIVNGFGVAPSVANFIAPGKRPFSSMCPAVLVDKRNRVKMVVGASGGTQITTAVALMAVEEPRIHNQLLPPITVLEQSVEKGLEDELRKRKHEVSRTRGGAVVQAILRTESGWAAASDSRKGGQPAGY</sequence>
<comment type="caution">
    <text evidence="3">The sequence shown here is derived from an EMBL/GenBank/DDBJ whole genome shotgun (WGS) entry which is preliminary data.</text>
</comment>
<evidence type="ECO:0000256" key="1">
    <source>
        <dbReference type="ARBA" id="ARBA00009381"/>
    </source>
</evidence>
<accession>A0ABQ7T7G4</accession>
<proteinExistence type="inferred from homology"/>
<dbReference type="PANTHER" id="PTHR11686">
    <property type="entry name" value="GAMMA GLUTAMYL TRANSPEPTIDASE"/>
    <property type="match status" value="1"/>
</dbReference>
<dbReference type="InterPro" id="IPR000101">
    <property type="entry name" value="GGT_peptidase"/>
</dbReference>